<dbReference type="AlphaFoldDB" id="A0AAV4X7U3"/>
<dbReference type="Proteomes" id="UP001054945">
    <property type="component" value="Unassembled WGS sequence"/>
</dbReference>
<keyword evidence="2" id="KW-1185">Reference proteome</keyword>
<organism evidence="1 2">
    <name type="scientific">Caerostris extrusa</name>
    <name type="common">Bark spider</name>
    <name type="synonym">Caerostris bankana</name>
    <dbReference type="NCBI Taxonomy" id="172846"/>
    <lineage>
        <taxon>Eukaryota</taxon>
        <taxon>Metazoa</taxon>
        <taxon>Ecdysozoa</taxon>
        <taxon>Arthropoda</taxon>
        <taxon>Chelicerata</taxon>
        <taxon>Arachnida</taxon>
        <taxon>Araneae</taxon>
        <taxon>Araneomorphae</taxon>
        <taxon>Entelegynae</taxon>
        <taxon>Araneoidea</taxon>
        <taxon>Araneidae</taxon>
        <taxon>Caerostris</taxon>
    </lineage>
</organism>
<gene>
    <name evidence="1" type="ORF">CEXT_509021</name>
</gene>
<proteinExistence type="predicted"/>
<reference evidence="1 2" key="1">
    <citation type="submission" date="2021-06" db="EMBL/GenBank/DDBJ databases">
        <title>Caerostris extrusa draft genome.</title>
        <authorList>
            <person name="Kono N."/>
            <person name="Arakawa K."/>
        </authorList>
    </citation>
    <scope>NUCLEOTIDE SEQUENCE [LARGE SCALE GENOMIC DNA]</scope>
</reference>
<comment type="caution">
    <text evidence="1">The sequence shown here is derived from an EMBL/GenBank/DDBJ whole genome shotgun (WGS) entry which is preliminary data.</text>
</comment>
<sequence length="179" mass="20362">MWLDYVLSIIWSKQWRNLIHVPIENGKGFRSATKRIGEISGLLKANMLTLYEIANIVGVSISSRYSSFTAYGAATTCRFWFDGKENYIESRSLLRQWLKTVGMGMKVQKLFFSGKLKKGKYELRVRFQIESQVKFLGEEGLEKNTVCIVPAVKRPTSMMVSQINFRGTGLSMGPDGRSE</sequence>
<evidence type="ECO:0000313" key="1">
    <source>
        <dbReference type="EMBL" id="GIY91317.1"/>
    </source>
</evidence>
<evidence type="ECO:0008006" key="3">
    <source>
        <dbReference type="Google" id="ProtNLM"/>
    </source>
</evidence>
<accession>A0AAV4X7U3</accession>
<evidence type="ECO:0000313" key="2">
    <source>
        <dbReference type="Proteomes" id="UP001054945"/>
    </source>
</evidence>
<dbReference type="EMBL" id="BPLR01017402">
    <property type="protein sequence ID" value="GIY91317.1"/>
    <property type="molecule type" value="Genomic_DNA"/>
</dbReference>
<protein>
    <recommendedName>
        <fullName evidence="3">Homing endonuclease LAGLIDADG domain-containing protein</fullName>
    </recommendedName>
</protein>
<name>A0AAV4X7U3_CAEEX</name>